<dbReference type="PROSITE" id="PS00135">
    <property type="entry name" value="TRYPSIN_SER"/>
    <property type="match status" value="1"/>
</dbReference>
<dbReference type="SMART" id="SM00680">
    <property type="entry name" value="CLIP"/>
    <property type="match status" value="1"/>
</dbReference>
<dbReference type="InterPro" id="IPR043504">
    <property type="entry name" value="Peptidase_S1_PA_chymotrypsin"/>
</dbReference>
<comment type="subcellular location">
    <subcellularLocation>
        <location evidence="8">Secreted</location>
    </subcellularLocation>
</comment>
<keyword evidence="5" id="KW-1015">Disulfide bond</keyword>
<dbReference type="RefSeq" id="XP_017780078.1">
    <property type="nucleotide sequence ID" value="XM_017924589.1"/>
</dbReference>
<evidence type="ECO:0000256" key="1">
    <source>
        <dbReference type="ARBA" id="ARBA00022670"/>
    </source>
</evidence>
<evidence type="ECO:0000256" key="4">
    <source>
        <dbReference type="ARBA" id="ARBA00022825"/>
    </source>
</evidence>
<dbReference type="PROSITE" id="PS00134">
    <property type="entry name" value="TRYPSIN_HIS"/>
    <property type="match status" value="1"/>
</dbReference>
<evidence type="ECO:0000313" key="11">
    <source>
        <dbReference type="Proteomes" id="UP000695000"/>
    </source>
</evidence>
<dbReference type="InterPro" id="IPR033116">
    <property type="entry name" value="TRYPSIN_SER"/>
</dbReference>
<dbReference type="SMART" id="SM00020">
    <property type="entry name" value="Tryp_SPc"/>
    <property type="match status" value="1"/>
</dbReference>
<proteinExistence type="inferred from homology"/>
<dbReference type="PROSITE" id="PS50240">
    <property type="entry name" value="TRYPSIN_DOM"/>
    <property type="match status" value="1"/>
</dbReference>
<reference evidence="12" key="1">
    <citation type="submission" date="2025-08" db="UniProtKB">
        <authorList>
            <consortium name="RefSeq"/>
        </authorList>
    </citation>
    <scope>IDENTIFICATION</scope>
    <source>
        <tissue evidence="12">Whole Larva</tissue>
    </source>
</reference>
<sequence>MKQIPYVLILCFISCALAQRESCKTPNGETAKCVSIYSCPKLYESGKSGRPDAYRFLQQSVCRKSYYNLYVCCGSDTTFKEQKPTAPTMASRHNLIADKSECGYMNADFKIYGGNRTGLGEFPWMALLEYKNLTSGERKFLCGGSLIGKRHIMTAAHCVTGKSLDGFRLVNIRLGEWNVSSSKDCVRIGRKMECSDPVMNVGFERLTPHVDFVDSVKNDIALIRLDRDIKYSKFVSPICLPADEKQQPNTKMFVAGWGKTERGTNSEVLLKVQVPIVNNELCDWLLGKRIKVRDTQICAGGEKWKDSCRGDSGGPLMHRDVETDQWSAEGIVSLGKGCGSEGYPAVYTKVRSFNSWIRMHAF</sequence>
<dbReference type="InterPro" id="IPR001254">
    <property type="entry name" value="Trypsin_dom"/>
</dbReference>
<accession>A0ABM1MZS8</accession>
<dbReference type="CDD" id="cd00190">
    <property type="entry name" value="Tryp_SPc"/>
    <property type="match status" value="1"/>
</dbReference>
<evidence type="ECO:0000256" key="5">
    <source>
        <dbReference type="ARBA" id="ARBA00023157"/>
    </source>
</evidence>
<keyword evidence="8" id="KW-0964">Secreted</keyword>
<dbReference type="GeneID" id="108565242"/>
<dbReference type="InterPro" id="IPR038565">
    <property type="entry name" value="CLIP_sf"/>
</dbReference>
<dbReference type="InterPro" id="IPR022700">
    <property type="entry name" value="CLIP"/>
</dbReference>
<organism evidence="11 12">
    <name type="scientific">Nicrophorus vespilloides</name>
    <name type="common">Boreal carrion beetle</name>
    <dbReference type="NCBI Taxonomy" id="110193"/>
    <lineage>
        <taxon>Eukaryota</taxon>
        <taxon>Metazoa</taxon>
        <taxon>Ecdysozoa</taxon>
        <taxon>Arthropoda</taxon>
        <taxon>Hexapoda</taxon>
        <taxon>Insecta</taxon>
        <taxon>Pterygota</taxon>
        <taxon>Neoptera</taxon>
        <taxon>Endopterygota</taxon>
        <taxon>Coleoptera</taxon>
        <taxon>Polyphaga</taxon>
        <taxon>Staphyliniformia</taxon>
        <taxon>Silphidae</taxon>
        <taxon>Nicrophorinae</taxon>
        <taxon>Nicrophorus</taxon>
    </lineage>
</organism>
<keyword evidence="1 7" id="KW-0645">Protease</keyword>
<gene>
    <name evidence="12" type="primary">LOC108565242</name>
</gene>
<dbReference type="EC" id="3.4.21.-" evidence="7"/>
<dbReference type="PANTHER" id="PTHR24256">
    <property type="entry name" value="TRYPTASE-RELATED"/>
    <property type="match status" value="1"/>
</dbReference>
<evidence type="ECO:0000256" key="3">
    <source>
        <dbReference type="ARBA" id="ARBA00022801"/>
    </source>
</evidence>
<keyword evidence="4 7" id="KW-0720">Serine protease</keyword>
<feature type="domain" description="Clip" evidence="10">
    <location>
        <begin position="22"/>
        <end position="73"/>
    </location>
</feature>
<dbReference type="Gene3D" id="2.40.10.10">
    <property type="entry name" value="Trypsin-like serine proteases"/>
    <property type="match status" value="2"/>
</dbReference>
<comment type="domain">
    <text evidence="8">The clip domain consists of 35-55 residues which are 'knitted' together usually by 3 conserved disulfide bonds forming a clip-like compact structure.</text>
</comment>
<evidence type="ECO:0000256" key="2">
    <source>
        <dbReference type="ARBA" id="ARBA00022729"/>
    </source>
</evidence>
<dbReference type="InterPro" id="IPR001314">
    <property type="entry name" value="Peptidase_S1A"/>
</dbReference>
<dbReference type="Proteomes" id="UP000695000">
    <property type="component" value="Unplaced"/>
</dbReference>
<evidence type="ECO:0000313" key="12">
    <source>
        <dbReference type="RefSeq" id="XP_017780078.1"/>
    </source>
</evidence>
<dbReference type="Gene3D" id="3.30.1640.30">
    <property type="match status" value="1"/>
</dbReference>
<evidence type="ECO:0000259" key="10">
    <source>
        <dbReference type="PROSITE" id="PS51888"/>
    </source>
</evidence>
<evidence type="ECO:0000256" key="8">
    <source>
        <dbReference type="RuleBase" id="RU366078"/>
    </source>
</evidence>
<keyword evidence="2 8" id="KW-0732">Signal</keyword>
<evidence type="ECO:0000256" key="7">
    <source>
        <dbReference type="RuleBase" id="RU363034"/>
    </source>
</evidence>
<keyword evidence="3 7" id="KW-0378">Hydrolase</keyword>
<dbReference type="PROSITE" id="PS51888">
    <property type="entry name" value="CLIP"/>
    <property type="match status" value="1"/>
</dbReference>
<keyword evidence="11" id="KW-1185">Reference proteome</keyword>
<name>A0ABM1MZS8_NICVS</name>
<dbReference type="InterPro" id="IPR051487">
    <property type="entry name" value="Ser/Thr_Proteases_Immune/Dev"/>
</dbReference>
<protein>
    <recommendedName>
        <fullName evidence="8">CLIP domain-containing serine protease</fullName>
        <ecNumber evidence="7">3.4.21.-</ecNumber>
    </recommendedName>
</protein>
<dbReference type="Pfam" id="PF00089">
    <property type="entry name" value="Trypsin"/>
    <property type="match status" value="1"/>
</dbReference>
<comment type="similarity">
    <text evidence="6 8">Belongs to the peptidase S1 family. CLIP subfamily.</text>
</comment>
<dbReference type="PRINTS" id="PR00722">
    <property type="entry name" value="CHYMOTRYPSIN"/>
</dbReference>
<dbReference type="SUPFAM" id="SSF50494">
    <property type="entry name" value="Trypsin-like serine proteases"/>
    <property type="match status" value="1"/>
</dbReference>
<evidence type="ECO:0000256" key="6">
    <source>
        <dbReference type="ARBA" id="ARBA00024195"/>
    </source>
</evidence>
<feature type="domain" description="Peptidase S1" evidence="9">
    <location>
        <begin position="111"/>
        <end position="362"/>
    </location>
</feature>
<dbReference type="InterPro" id="IPR018114">
    <property type="entry name" value="TRYPSIN_HIS"/>
</dbReference>
<feature type="signal peptide" evidence="8">
    <location>
        <begin position="1"/>
        <end position="18"/>
    </location>
</feature>
<dbReference type="Pfam" id="PF12032">
    <property type="entry name" value="CLIP"/>
    <property type="match status" value="1"/>
</dbReference>
<feature type="chain" id="PRO_5044992430" description="CLIP domain-containing serine protease" evidence="8">
    <location>
        <begin position="19"/>
        <end position="362"/>
    </location>
</feature>
<evidence type="ECO:0000259" key="9">
    <source>
        <dbReference type="PROSITE" id="PS50240"/>
    </source>
</evidence>
<dbReference type="InterPro" id="IPR009003">
    <property type="entry name" value="Peptidase_S1_PA"/>
</dbReference>